<dbReference type="PIRSF" id="PIRSF000390">
    <property type="entry name" value="PLP_StrS"/>
    <property type="match status" value="1"/>
</dbReference>
<evidence type="ECO:0000313" key="5">
    <source>
        <dbReference type="EMBL" id="PWE00345.1"/>
    </source>
</evidence>
<dbReference type="Gene3D" id="3.40.640.10">
    <property type="entry name" value="Type I PLP-dependent aspartate aminotransferase-like (Major domain)"/>
    <property type="match status" value="1"/>
</dbReference>
<evidence type="ECO:0000256" key="1">
    <source>
        <dbReference type="ARBA" id="ARBA00037999"/>
    </source>
</evidence>
<dbReference type="InterPro" id="IPR015422">
    <property type="entry name" value="PyrdxlP-dep_Trfase_small"/>
</dbReference>
<keyword evidence="5" id="KW-0808">Transferase</keyword>
<protein>
    <submittedName>
        <fullName evidence="5">Aminotransferase DegT</fullName>
    </submittedName>
</protein>
<evidence type="ECO:0000256" key="3">
    <source>
        <dbReference type="PIRSR" id="PIRSR000390-2"/>
    </source>
</evidence>
<dbReference type="Gene3D" id="3.90.1150.10">
    <property type="entry name" value="Aspartate Aminotransferase, domain 1"/>
    <property type="match status" value="1"/>
</dbReference>
<organism evidence="5 6">
    <name type="scientific">Marinilabilia rubra</name>
    <dbReference type="NCBI Taxonomy" id="2162893"/>
    <lineage>
        <taxon>Bacteria</taxon>
        <taxon>Pseudomonadati</taxon>
        <taxon>Bacteroidota</taxon>
        <taxon>Bacteroidia</taxon>
        <taxon>Marinilabiliales</taxon>
        <taxon>Marinilabiliaceae</taxon>
        <taxon>Marinilabilia</taxon>
    </lineage>
</organism>
<feature type="modified residue" description="N6-(pyridoxal phosphate)lysine" evidence="3">
    <location>
        <position position="183"/>
    </location>
</feature>
<evidence type="ECO:0000313" key="6">
    <source>
        <dbReference type="Proteomes" id="UP000244956"/>
    </source>
</evidence>
<accession>A0A2U2BB97</accession>
<sequence>MSYRIPLIRPYISKRVKTMINEVLDSGYLTEGPVTRQFESAVAGYTGAGHAVAFTSCTTGLETALRVLGVGPGDEVIVPDFTYPATAGAVQIVGATPVIVDVDPDTMLMTPELAEEAISASTKVIIPVSLFGLPFDHDGFTELKKKYEVWILEDAACALGSVYKGKRTGTLADISVFSFHPRKFITTGEGGMVTTDNGKWAEAMNRYKHFGMGKPGDRGELVFLTPGTNYKMSNVQAAIGLAQMEDIDNLLAERMNLAEKYTRLLEPVKSIQCPVEPEYISHSWQSYTVFVKGRDDIMRKMRNQGIEVQIGTYALHMHPAFQDGNAKLRGQFHGSIRAFEEALVLPMYHGMTSQEQTEVVEKLSECVE</sequence>
<proteinExistence type="inferred from homology"/>
<evidence type="ECO:0000256" key="4">
    <source>
        <dbReference type="RuleBase" id="RU004508"/>
    </source>
</evidence>
<dbReference type="GO" id="GO:0030170">
    <property type="term" value="F:pyridoxal phosphate binding"/>
    <property type="evidence" value="ECO:0007669"/>
    <property type="project" value="TreeGrafter"/>
</dbReference>
<keyword evidence="3 4" id="KW-0663">Pyridoxal phosphate</keyword>
<keyword evidence="6" id="KW-1185">Reference proteome</keyword>
<feature type="active site" description="Proton acceptor" evidence="2">
    <location>
        <position position="183"/>
    </location>
</feature>
<evidence type="ECO:0000256" key="2">
    <source>
        <dbReference type="PIRSR" id="PIRSR000390-1"/>
    </source>
</evidence>
<dbReference type="AlphaFoldDB" id="A0A2U2BB97"/>
<dbReference type="Pfam" id="PF01041">
    <property type="entry name" value="DegT_DnrJ_EryC1"/>
    <property type="match status" value="1"/>
</dbReference>
<name>A0A2U2BB97_9BACT</name>
<gene>
    <name evidence="5" type="ORF">DDZ16_05235</name>
</gene>
<dbReference type="InterPro" id="IPR015424">
    <property type="entry name" value="PyrdxlP-dep_Trfase"/>
</dbReference>
<dbReference type="RefSeq" id="WP_109263385.1">
    <property type="nucleotide sequence ID" value="NZ_QEWP01000003.1"/>
</dbReference>
<keyword evidence="5" id="KW-0032">Aminotransferase</keyword>
<dbReference type="PANTHER" id="PTHR30244">
    <property type="entry name" value="TRANSAMINASE"/>
    <property type="match status" value="1"/>
</dbReference>
<reference evidence="5 6" key="1">
    <citation type="submission" date="2018-05" db="EMBL/GenBank/DDBJ databases">
        <title>Marinilabilia rubrum sp. nov., isolated from saltern sediment.</title>
        <authorList>
            <person name="Zhang R."/>
        </authorList>
    </citation>
    <scope>NUCLEOTIDE SEQUENCE [LARGE SCALE GENOMIC DNA]</scope>
    <source>
        <strain evidence="5 6">WTE16</strain>
    </source>
</reference>
<dbReference type="GO" id="GO:0000271">
    <property type="term" value="P:polysaccharide biosynthetic process"/>
    <property type="evidence" value="ECO:0007669"/>
    <property type="project" value="TreeGrafter"/>
</dbReference>
<dbReference type="SUPFAM" id="SSF53383">
    <property type="entry name" value="PLP-dependent transferases"/>
    <property type="match status" value="1"/>
</dbReference>
<comment type="similarity">
    <text evidence="1 4">Belongs to the DegT/DnrJ/EryC1 family.</text>
</comment>
<dbReference type="PANTHER" id="PTHR30244:SF34">
    <property type="entry name" value="DTDP-4-AMINO-4,6-DIDEOXYGALACTOSE TRANSAMINASE"/>
    <property type="match status" value="1"/>
</dbReference>
<dbReference type="InterPro" id="IPR000653">
    <property type="entry name" value="DegT/StrS_aminotransferase"/>
</dbReference>
<dbReference type="OrthoDB" id="9810913at2"/>
<comment type="caution">
    <text evidence="5">The sequence shown here is derived from an EMBL/GenBank/DDBJ whole genome shotgun (WGS) entry which is preliminary data.</text>
</comment>
<dbReference type="GO" id="GO:0008483">
    <property type="term" value="F:transaminase activity"/>
    <property type="evidence" value="ECO:0007669"/>
    <property type="project" value="UniProtKB-KW"/>
</dbReference>
<dbReference type="EMBL" id="QEWP01000003">
    <property type="protein sequence ID" value="PWE00345.1"/>
    <property type="molecule type" value="Genomic_DNA"/>
</dbReference>
<dbReference type="CDD" id="cd00616">
    <property type="entry name" value="AHBA_syn"/>
    <property type="match status" value="1"/>
</dbReference>
<dbReference type="InterPro" id="IPR015421">
    <property type="entry name" value="PyrdxlP-dep_Trfase_major"/>
</dbReference>
<dbReference type="Proteomes" id="UP000244956">
    <property type="component" value="Unassembled WGS sequence"/>
</dbReference>